<feature type="region of interest" description="Disordered" evidence="1">
    <location>
        <begin position="1"/>
        <end position="51"/>
    </location>
</feature>
<proteinExistence type="predicted"/>
<organism evidence="2 3">
    <name type="scientific">Phialocephala subalpina</name>
    <dbReference type="NCBI Taxonomy" id="576137"/>
    <lineage>
        <taxon>Eukaryota</taxon>
        <taxon>Fungi</taxon>
        <taxon>Dikarya</taxon>
        <taxon>Ascomycota</taxon>
        <taxon>Pezizomycotina</taxon>
        <taxon>Leotiomycetes</taxon>
        <taxon>Helotiales</taxon>
        <taxon>Mollisiaceae</taxon>
        <taxon>Phialocephala</taxon>
        <taxon>Phialocephala fortinii species complex</taxon>
    </lineage>
</organism>
<accession>A0A1L7XIW6</accession>
<dbReference type="OrthoDB" id="10037289at2759"/>
<keyword evidence="3" id="KW-1185">Reference proteome</keyword>
<name>A0A1L7XIW6_9HELO</name>
<dbReference type="Proteomes" id="UP000184330">
    <property type="component" value="Unassembled WGS sequence"/>
</dbReference>
<protein>
    <submittedName>
        <fullName evidence="2">Uncharacterized protein</fullName>
    </submittedName>
</protein>
<evidence type="ECO:0000313" key="2">
    <source>
        <dbReference type="EMBL" id="CZR64982.1"/>
    </source>
</evidence>
<reference evidence="2 3" key="1">
    <citation type="submission" date="2016-03" db="EMBL/GenBank/DDBJ databases">
        <authorList>
            <person name="Ploux O."/>
        </authorList>
    </citation>
    <scope>NUCLEOTIDE SEQUENCE [LARGE SCALE GENOMIC DNA]</scope>
    <source>
        <strain evidence="2 3">UAMH 11012</strain>
    </source>
</reference>
<sequence length="366" mass="42012">MPPKRKTLSSTSGNASAAEKPRNAKAAKTSPKQTATKASSEKKEKKGFKYSNQKTLENKPKFMNLQWPNIADFINDPDCQDMPKKGELIDEYCFRVSDLGLPVSGDGIELLEHFTNECENRDQDIQDVIMYNDWNGWGIMEAMDNFFKDFDKVVFKKTVSPYRKWGFVEAIACWGLEDSVYFFNNEDGDGVAEHADMIGTMILTCIDVLKEHDLFKVDSDIKNIPIICLILLQFAVKYCNDLGTKWGAEVVHLCDDAGIDLAKYVRKQVRISDVDVANLRGEVENKREEAPALGELEDGDGYEIYRNMKDWTPEDDVGEDGRMWYRWDWKLEYKEYKKNHVGGTHFDLTKMTKAQIKKGRHPLDPR</sequence>
<dbReference type="AlphaFoldDB" id="A0A1L7XIW6"/>
<evidence type="ECO:0000256" key="1">
    <source>
        <dbReference type="SAM" id="MobiDB-lite"/>
    </source>
</evidence>
<dbReference type="EMBL" id="FJOG01000028">
    <property type="protein sequence ID" value="CZR64982.1"/>
    <property type="molecule type" value="Genomic_DNA"/>
</dbReference>
<evidence type="ECO:0000313" key="3">
    <source>
        <dbReference type="Proteomes" id="UP000184330"/>
    </source>
</evidence>
<gene>
    <name evidence="2" type="ORF">PAC_14882</name>
</gene>